<sequence>MTSVDVAFSDIESWMYRHAAAAFRHATSYIPGAKAGTSHWSCVFVYPGHPDVQCVEGVRTQDGRLVCSSRWMPEADYNNAAIHEMAKVQVFFSDLESWVYRSAAAAVRRMGSHIPGATAATSHWACAFIFPQSAMVPIVEAIRTTDGRLVYVSSWLQQDEYVNSDNIKQPMLRLCLLLPFHLLLHKLWLCFLRLLVLSGRLLCSLYQFLFCMLRRCIRRSRLRRLCPLPFRALFLRRWRRATRHLSLAIIGKSALEEASSSRGGEFTGRFFRSAGLLAAAAVQTTFLEMALVQASAP</sequence>
<proteinExistence type="predicted"/>
<organism evidence="2 3">
    <name type="scientific">Rhipicephalus sanguineus</name>
    <name type="common">Brown dog tick</name>
    <name type="synonym">Ixodes sanguineus</name>
    <dbReference type="NCBI Taxonomy" id="34632"/>
    <lineage>
        <taxon>Eukaryota</taxon>
        <taxon>Metazoa</taxon>
        <taxon>Ecdysozoa</taxon>
        <taxon>Arthropoda</taxon>
        <taxon>Chelicerata</taxon>
        <taxon>Arachnida</taxon>
        <taxon>Acari</taxon>
        <taxon>Parasitiformes</taxon>
        <taxon>Ixodida</taxon>
        <taxon>Ixodoidea</taxon>
        <taxon>Ixodidae</taxon>
        <taxon>Rhipicephalinae</taxon>
        <taxon>Rhipicephalus</taxon>
        <taxon>Rhipicephalus</taxon>
    </lineage>
</organism>
<dbReference type="Proteomes" id="UP000821837">
    <property type="component" value="Chromosome 8"/>
</dbReference>
<feature type="transmembrane region" description="Helical" evidence="1">
    <location>
        <begin position="194"/>
        <end position="213"/>
    </location>
</feature>
<keyword evidence="1" id="KW-0812">Transmembrane</keyword>
<gene>
    <name evidence="2" type="ORF">HPB52_000765</name>
</gene>
<comment type="caution">
    <text evidence="2">The sequence shown here is derived from an EMBL/GenBank/DDBJ whole genome shotgun (WGS) entry which is preliminary data.</text>
</comment>
<keyword evidence="3" id="KW-1185">Reference proteome</keyword>
<evidence type="ECO:0000256" key="1">
    <source>
        <dbReference type="SAM" id="Phobius"/>
    </source>
</evidence>
<evidence type="ECO:0000313" key="3">
    <source>
        <dbReference type="Proteomes" id="UP000821837"/>
    </source>
</evidence>
<dbReference type="EMBL" id="JABSTV010001254">
    <property type="protein sequence ID" value="KAH7938822.1"/>
    <property type="molecule type" value="Genomic_DNA"/>
</dbReference>
<evidence type="ECO:0000313" key="2">
    <source>
        <dbReference type="EMBL" id="KAH7938822.1"/>
    </source>
</evidence>
<reference evidence="2" key="2">
    <citation type="submission" date="2021-09" db="EMBL/GenBank/DDBJ databases">
        <authorList>
            <person name="Jia N."/>
            <person name="Wang J."/>
            <person name="Shi W."/>
            <person name="Du L."/>
            <person name="Sun Y."/>
            <person name="Zhan W."/>
            <person name="Jiang J."/>
            <person name="Wang Q."/>
            <person name="Zhang B."/>
            <person name="Ji P."/>
            <person name="Sakyi L.B."/>
            <person name="Cui X."/>
            <person name="Yuan T."/>
            <person name="Jiang B."/>
            <person name="Yang W."/>
            <person name="Lam T.T.-Y."/>
            <person name="Chang Q."/>
            <person name="Ding S."/>
            <person name="Wang X."/>
            <person name="Zhu J."/>
            <person name="Ruan X."/>
            <person name="Zhao L."/>
            <person name="Wei J."/>
            <person name="Que T."/>
            <person name="Du C."/>
            <person name="Cheng J."/>
            <person name="Dai P."/>
            <person name="Han X."/>
            <person name="Huang E."/>
            <person name="Gao Y."/>
            <person name="Liu J."/>
            <person name="Shao H."/>
            <person name="Ye R."/>
            <person name="Li L."/>
            <person name="Wei W."/>
            <person name="Wang X."/>
            <person name="Wang C."/>
            <person name="Huo Q."/>
            <person name="Li W."/>
            <person name="Guo W."/>
            <person name="Chen H."/>
            <person name="Chen S."/>
            <person name="Zhou L."/>
            <person name="Zhou L."/>
            <person name="Ni X."/>
            <person name="Tian J."/>
            <person name="Zhou Y."/>
            <person name="Sheng Y."/>
            <person name="Liu T."/>
            <person name="Pan Y."/>
            <person name="Xia L."/>
            <person name="Li J."/>
            <person name="Zhao F."/>
            <person name="Cao W."/>
        </authorList>
    </citation>
    <scope>NUCLEOTIDE SEQUENCE</scope>
    <source>
        <strain evidence="2">Rsan-2018</strain>
        <tissue evidence="2">Larvae</tissue>
    </source>
</reference>
<name>A0A9D4PEC1_RHISA</name>
<accession>A0A9D4PEC1</accession>
<protein>
    <submittedName>
        <fullName evidence="2">Uncharacterized protein</fullName>
    </submittedName>
</protein>
<keyword evidence="1" id="KW-0472">Membrane</keyword>
<dbReference type="AlphaFoldDB" id="A0A9D4PEC1"/>
<reference evidence="2" key="1">
    <citation type="journal article" date="2020" name="Cell">
        <title>Large-Scale Comparative Analyses of Tick Genomes Elucidate Their Genetic Diversity and Vector Capacities.</title>
        <authorList>
            <consortium name="Tick Genome and Microbiome Consortium (TIGMIC)"/>
            <person name="Jia N."/>
            <person name="Wang J."/>
            <person name="Shi W."/>
            <person name="Du L."/>
            <person name="Sun Y."/>
            <person name="Zhan W."/>
            <person name="Jiang J.F."/>
            <person name="Wang Q."/>
            <person name="Zhang B."/>
            <person name="Ji P."/>
            <person name="Bell-Sakyi L."/>
            <person name="Cui X.M."/>
            <person name="Yuan T.T."/>
            <person name="Jiang B.G."/>
            <person name="Yang W.F."/>
            <person name="Lam T.T."/>
            <person name="Chang Q.C."/>
            <person name="Ding S.J."/>
            <person name="Wang X.J."/>
            <person name="Zhu J.G."/>
            <person name="Ruan X.D."/>
            <person name="Zhao L."/>
            <person name="Wei J.T."/>
            <person name="Ye R.Z."/>
            <person name="Que T.C."/>
            <person name="Du C.H."/>
            <person name="Zhou Y.H."/>
            <person name="Cheng J.X."/>
            <person name="Dai P.F."/>
            <person name="Guo W.B."/>
            <person name="Han X.H."/>
            <person name="Huang E.J."/>
            <person name="Li L.F."/>
            <person name="Wei W."/>
            <person name="Gao Y.C."/>
            <person name="Liu J.Z."/>
            <person name="Shao H.Z."/>
            <person name="Wang X."/>
            <person name="Wang C.C."/>
            <person name="Yang T.C."/>
            <person name="Huo Q.B."/>
            <person name="Li W."/>
            <person name="Chen H.Y."/>
            <person name="Chen S.E."/>
            <person name="Zhou L.G."/>
            <person name="Ni X.B."/>
            <person name="Tian J.H."/>
            <person name="Sheng Y."/>
            <person name="Liu T."/>
            <person name="Pan Y.S."/>
            <person name="Xia L.Y."/>
            <person name="Li J."/>
            <person name="Zhao F."/>
            <person name="Cao W.C."/>
        </authorList>
    </citation>
    <scope>NUCLEOTIDE SEQUENCE</scope>
    <source>
        <strain evidence="2">Rsan-2018</strain>
    </source>
</reference>
<keyword evidence="1" id="KW-1133">Transmembrane helix</keyword>